<keyword evidence="2" id="KW-1185">Reference proteome</keyword>
<protein>
    <submittedName>
        <fullName evidence="1">Uncharacterized protein</fullName>
    </submittedName>
</protein>
<accession>A0A1H3U2I2</accession>
<evidence type="ECO:0000313" key="2">
    <source>
        <dbReference type="Proteomes" id="UP000199529"/>
    </source>
</evidence>
<reference evidence="2" key="1">
    <citation type="submission" date="2016-10" db="EMBL/GenBank/DDBJ databases">
        <authorList>
            <person name="Varghese N."/>
            <person name="Submissions S."/>
        </authorList>
    </citation>
    <scope>NUCLEOTIDE SEQUENCE [LARGE SCALE GENOMIC DNA]</scope>
    <source>
        <strain evidence="2">CGMCC 4.3530</strain>
    </source>
</reference>
<name>A0A1H3U2I2_9PSEU</name>
<dbReference type="RefSeq" id="WP_218157762.1">
    <property type="nucleotide sequence ID" value="NZ_FNOK01000102.1"/>
</dbReference>
<dbReference type="AlphaFoldDB" id="A0A1H3U2I2"/>
<proteinExistence type="predicted"/>
<dbReference type="STRING" id="418495.SAMN05216215_110215"/>
<dbReference type="EMBL" id="FNOK01000102">
    <property type="protein sequence ID" value="SDZ56552.1"/>
    <property type="molecule type" value="Genomic_DNA"/>
</dbReference>
<sequence>MRAVLFPDPDAGRFFAHDSPYTYFAKPDLHLGEISLECSRAGAAAATLWLRLQLITQPSLCKDLFCLATQADVADGSGLPAMIGRLEPGTRLSRPTSPRRTGNCWRC</sequence>
<organism evidence="1 2">
    <name type="scientific">Saccharopolyspora shandongensis</name>
    <dbReference type="NCBI Taxonomy" id="418495"/>
    <lineage>
        <taxon>Bacteria</taxon>
        <taxon>Bacillati</taxon>
        <taxon>Actinomycetota</taxon>
        <taxon>Actinomycetes</taxon>
        <taxon>Pseudonocardiales</taxon>
        <taxon>Pseudonocardiaceae</taxon>
        <taxon>Saccharopolyspora</taxon>
    </lineage>
</organism>
<gene>
    <name evidence="1" type="ORF">SAMN05216215_110215</name>
</gene>
<evidence type="ECO:0000313" key="1">
    <source>
        <dbReference type="EMBL" id="SDZ56552.1"/>
    </source>
</evidence>
<dbReference type="Proteomes" id="UP000199529">
    <property type="component" value="Unassembled WGS sequence"/>
</dbReference>